<feature type="domain" description="HMA" evidence="2">
    <location>
        <begin position="1"/>
        <end position="64"/>
    </location>
</feature>
<dbReference type="InterPro" id="IPR006121">
    <property type="entry name" value="HMA_dom"/>
</dbReference>
<keyword evidence="1" id="KW-0479">Metal-binding</keyword>
<keyword evidence="4" id="KW-1185">Reference proteome</keyword>
<dbReference type="Pfam" id="PF00403">
    <property type="entry name" value="HMA"/>
    <property type="match status" value="1"/>
</dbReference>
<proteinExistence type="predicted"/>
<dbReference type="Proteomes" id="UP000326169">
    <property type="component" value="Unassembled WGS sequence"/>
</dbReference>
<evidence type="ECO:0000313" key="4">
    <source>
        <dbReference type="Proteomes" id="UP000326169"/>
    </source>
</evidence>
<dbReference type="EMBL" id="BIMW01000058">
    <property type="protein sequence ID" value="GCE92949.1"/>
    <property type="molecule type" value="Genomic_DNA"/>
</dbReference>
<dbReference type="RefSeq" id="WP_006619650.1">
    <property type="nucleotide sequence ID" value="NZ_BIMW01000058.1"/>
</dbReference>
<protein>
    <recommendedName>
        <fullName evidence="2">HMA domain-containing protein</fullName>
    </recommendedName>
</protein>
<comment type="caution">
    <text evidence="3">The sequence shown here is derived from an EMBL/GenBank/DDBJ whole genome shotgun (WGS) entry which is preliminary data.</text>
</comment>
<evidence type="ECO:0000259" key="2">
    <source>
        <dbReference type="PROSITE" id="PS50846"/>
    </source>
</evidence>
<gene>
    <name evidence="3" type="ORF">NIES46_09970</name>
</gene>
<dbReference type="InterPro" id="IPR017969">
    <property type="entry name" value="Heavy-metal-associated_CS"/>
</dbReference>
<name>A0A5M3T641_LIMPL</name>
<accession>A0A5M3T641</accession>
<evidence type="ECO:0000256" key="1">
    <source>
        <dbReference type="ARBA" id="ARBA00022723"/>
    </source>
</evidence>
<organism evidence="3 4">
    <name type="scientific">Limnospira platensis NIES-46</name>
    <dbReference type="NCBI Taxonomy" id="1236695"/>
    <lineage>
        <taxon>Bacteria</taxon>
        <taxon>Bacillati</taxon>
        <taxon>Cyanobacteriota</taxon>
        <taxon>Cyanophyceae</taxon>
        <taxon>Oscillatoriophycideae</taxon>
        <taxon>Oscillatoriales</taxon>
        <taxon>Sirenicapillariaceae</taxon>
        <taxon>Limnospira</taxon>
    </lineage>
</organism>
<evidence type="ECO:0000313" key="3">
    <source>
        <dbReference type="EMBL" id="GCE92949.1"/>
    </source>
</evidence>
<dbReference type="GeneID" id="301681905"/>
<dbReference type="CDD" id="cd00371">
    <property type="entry name" value="HMA"/>
    <property type="match status" value="1"/>
</dbReference>
<dbReference type="PROSITE" id="PS01047">
    <property type="entry name" value="HMA_1"/>
    <property type="match status" value="1"/>
</dbReference>
<sequence>MTIKLTVSSMVCDACANSVTKAIHTVDSDATVNIDLNTKVVTVEATASESALRAAIAKAGHTTES</sequence>
<dbReference type="SUPFAM" id="SSF55008">
    <property type="entry name" value="HMA, heavy metal-associated domain"/>
    <property type="match status" value="1"/>
</dbReference>
<dbReference type="Gene3D" id="3.30.70.100">
    <property type="match status" value="1"/>
</dbReference>
<reference evidence="3 4" key="1">
    <citation type="journal article" date="2019" name="J Genomics">
        <title>The Draft Genome of a Hydrogen-producing Cyanobacterium, Arthrospira platensis NIES-46.</title>
        <authorList>
            <person name="Suzuki S."/>
            <person name="Yamaguchi H."/>
            <person name="Kawachi M."/>
        </authorList>
    </citation>
    <scope>NUCLEOTIDE SEQUENCE [LARGE SCALE GENOMIC DNA]</scope>
    <source>
        <strain evidence="3 4">NIES-46</strain>
    </source>
</reference>
<dbReference type="InterPro" id="IPR036163">
    <property type="entry name" value="HMA_dom_sf"/>
</dbReference>
<dbReference type="PROSITE" id="PS50846">
    <property type="entry name" value="HMA_2"/>
    <property type="match status" value="1"/>
</dbReference>